<dbReference type="SMART" id="SM00267">
    <property type="entry name" value="GGDEF"/>
    <property type="match status" value="1"/>
</dbReference>
<dbReference type="PROSITE" id="PS50113">
    <property type="entry name" value="PAC"/>
    <property type="match status" value="2"/>
</dbReference>
<dbReference type="Pfam" id="PF08447">
    <property type="entry name" value="PAS_3"/>
    <property type="match status" value="1"/>
</dbReference>
<dbReference type="SMART" id="SM00091">
    <property type="entry name" value="PAS"/>
    <property type="match status" value="2"/>
</dbReference>
<evidence type="ECO:0000313" key="4">
    <source>
        <dbReference type="EMBL" id="QKE28751.1"/>
    </source>
</evidence>
<protein>
    <submittedName>
        <fullName evidence="4">Response regulator receiver-modulated diguanylate cyclase (PAS domain)</fullName>
    </submittedName>
</protein>
<dbReference type="InterPro" id="IPR000014">
    <property type="entry name" value="PAS"/>
</dbReference>
<feature type="domain" description="GGDEF" evidence="3">
    <location>
        <begin position="281"/>
        <end position="417"/>
    </location>
</feature>
<evidence type="ECO:0000259" key="2">
    <source>
        <dbReference type="PROSITE" id="PS50113"/>
    </source>
</evidence>
<dbReference type="NCBIfam" id="TIGR00254">
    <property type="entry name" value="GGDEF"/>
    <property type="match status" value="1"/>
</dbReference>
<dbReference type="InterPro" id="IPR052163">
    <property type="entry name" value="DGC-Regulatory_Protein"/>
</dbReference>
<evidence type="ECO:0000259" key="3">
    <source>
        <dbReference type="PROSITE" id="PS50887"/>
    </source>
</evidence>
<feature type="domain" description="PAC" evidence="2">
    <location>
        <begin position="201"/>
        <end position="253"/>
    </location>
</feature>
<dbReference type="SUPFAM" id="SSF55073">
    <property type="entry name" value="Nucleotide cyclase"/>
    <property type="match status" value="1"/>
</dbReference>
<dbReference type="PROSITE" id="PS50112">
    <property type="entry name" value="PAS"/>
    <property type="match status" value="2"/>
</dbReference>
<dbReference type="NCBIfam" id="TIGR00229">
    <property type="entry name" value="sensory_box"/>
    <property type="match status" value="2"/>
</dbReference>
<feature type="domain" description="PAC" evidence="2">
    <location>
        <begin position="78"/>
        <end position="132"/>
    </location>
</feature>
<dbReference type="InterPro" id="IPR029787">
    <property type="entry name" value="Nucleotide_cyclase"/>
</dbReference>
<dbReference type="KEGG" id="paco:AACT_1593"/>
<dbReference type="EMBL" id="CP042652">
    <property type="protein sequence ID" value="QKE28751.1"/>
    <property type="molecule type" value="Genomic_DNA"/>
</dbReference>
<dbReference type="InterPro" id="IPR035965">
    <property type="entry name" value="PAS-like_dom_sf"/>
</dbReference>
<keyword evidence="5" id="KW-1185">Reference proteome</keyword>
<dbReference type="SUPFAM" id="SSF55785">
    <property type="entry name" value="PYP-like sensor domain (PAS domain)"/>
    <property type="match status" value="2"/>
</dbReference>
<sequence length="417" mass="48828">MGDKVLHYLNESPTVFFILRKIDGHWELEYVTSNVKNLYGYSAEDFLSKKVKHEDFIFPEDLHQYRLEVRQISKIIKDKYTYKPYRILRDNKIVWINHILKIIYDKNGKVSHYYGYLNDITESIKNKNDLEQYLSIINNNVLLSITNKEGNIIDVSDAFCKLTNFSKNELIGKKHNIFRHPSIKDDFFKELWSTILKGYIWKGEHLNIKKDGSEIWVENTITPNFDENKNIVGFTSLYNDITDKKKIAQISITDFLTSLYNRRHFNAIFELELKRAKRDNKNFVLMILDIDFFKQYNDTYGHDKGDEVLKNISLALKDTLKRASDYIFRLGGEEFAIITSDIQYIGLVRLCNRLLKSVSDLKIEHRSSSINDFVSISIGAKIIKSNSAFSETKFFKLADNALYEAKELGRNKAVIKE</sequence>
<feature type="domain" description="PAS" evidence="1">
    <location>
        <begin position="2"/>
        <end position="79"/>
    </location>
</feature>
<dbReference type="Gene3D" id="3.30.70.270">
    <property type="match status" value="1"/>
</dbReference>
<proteinExistence type="predicted"/>
<dbReference type="RefSeq" id="WP_172126312.1">
    <property type="nucleotide sequence ID" value="NZ_CP042652.1"/>
</dbReference>
<dbReference type="InterPro" id="IPR000160">
    <property type="entry name" value="GGDEF_dom"/>
</dbReference>
<dbReference type="InterPro" id="IPR001610">
    <property type="entry name" value="PAC"/>
</dbReference>
<dbReference type="InterPro" id="IPR000700">
    <property type="entry name" value="PAS-assoc_C"/>
</dbReference>
<dbReference type="PROSITE" id="PS50887">
    <property type="entry name" value="GGDEF"/>
    <property type="match status" value="1"/>
</dbReference>
<dbReference type="PANTHER" id="PTHR46663">
    <property type="entry name" value="DIGUANYLATE CYCLASE DGCT-RELATED"/>
    <property type="match status" value="1"/>
</dbReference>
<dbReference type="SMART" id="SM00086">
    <property type="entry name" value="PAC"/>
    <property type="match status" value="2"/>
</dbReference>
<name>A0A6M8ENU5_9BACT</name>
<dbReference type="InterPro" id="IPR043128">
    <property type="entry name" value="Rev_trsase/Diguanyl_cyclase"/>
</dbReference>
<evidence type="ECO:0000259" key="1">
    <source>
        <dbReference type="PROSITE" id="PS50112"/>
    </source>
</evidence>
<dbReference type="CDD" id="cd00130">
    <property type="entry name" value="PAS"/>
    <property type="match status" value="2"/>
</dbReference>
<dbReference type="FunFam" id="3.30.70.270:FF:000001">
    <property type="entry name" value="Diguanylate cyclase domain protein"/>
    <property type="match status" value="1"/>
</dbReference>
<accession>A0A6M8ENU5</accession>
<reference evidence="4 5" key="1">
    <citation type="submission" date="2019-08" db="EMBL/GenBank/DDBJ databases">
        <title>Complete genome sequence of Arcobacter acticola.</title>
        <authorList>
            <person name="Miller W."/>
        </authorList>
    </citation>
    <scope>NUCLEOTIDE SEQUENCE [LARGE SCALE GENOMIC DNA]</scope>
    <source>
        <strain evidence="4 5">KCTC 52212</strain>
    </source>
</reference>
<dbReference type="GO" id="GO:0003824">
    <property type="term" value="F:catalytic activity"/>
    <property type="evidence" value="ECO:0007669"/>
    <property type="project" value="UniProtKB-ARBA"/>
</dbReference>
<dbReference type="Proteomes" id="UP000503483">
    <property type="component" value="Chromosome"/>
</dbReference>
<organism evidence="4 5">
    <name type="scientific">Arcobacter acticola</name>
    <dbReference type="NCBI Taxonomy" id="1849015"/>
    <lineage>
        <taxon>Bacteria</taxon>
        <taxon>Pseudomonadati</taxon>
        <taxon>Campylobacterota</taxon>
        <taxon>Epsilonproteobacteria</taxon>
        <taxon>Campylobacterales</taxon>
        <taxon>Arcobacteraceae</taxon>
        <taxon>Arcobacter</taxon>
    </lineage>
</organism>
<evidence type="ECO:0000313" key="5">
    <source>
        <dbReference type="Proteomes" id="UP000503483"/>
    </source>
</evidence>
<dbReference type="CDD" id="cd01949">
    <property type="entry name" value="GGDEF"/>
    <property type="match status" value="1"/>
</dbReference>
<dbReference type="Pfam" id="PF13426">
    <property type="entry name" value="PAS_9"/>
    <property type="match status" value="1"/>
</dbReference>
<dbReference type="AlphaFoldDB" id="A0A6M8ENU5"/>
<dbReference type="Pfam" id="PF00990">
    <property type="entry name" value="GGDEF"/>
    <property type="match status" value="1"/>
</dbReference>
<gene>
    <name evidence="4" type="ORF">AACT_1593</name>
</gene>
<dbReference type="Gene3D" id="3.30.450.20">
    <property type="entry name" value="PAS domain"/>
    <property type="match status" value="2"/>
</dbReference>
<dbReference type="InterPro" id="IPR013655">
    <property type="entry name" value="PAS_fold_3"/>
</dbReference>
<dbReference type="PANTHER" id="PTHR46663:SF2">
    <property type="entry name" value="GGDEF DOMAIN-CONTAINING PROTEIN"/>
    <property type="match status" value="1"/>
</dbReference>
<feature type="domain" description="PAS" evidence="1">
    <location>
        <begin position="126"/>
        <end position="198"/>
    </location>
</feature>